<keyword evidence="2" id="KW-1185">Reference proteome</keyword>
<reference evidence="1 2" key="1">
    <citation type="submission" date="2019-07" db="EMBL/GenBank/DDBJ databases">
        <title>Whole genome shotgun sequence of Microvirga aerophila NBRC 106136.</title>
        <authorList>
            <person name="Hosoyama A."/>
            <person name="Uohara A."/>
            <person name="Ohji S."/>
            <person name="Ichikawa N."/>
        </authorList>
    </citation>
    <scope>NUCLEOTIDE SEQUENCE [LARGE SCALE GENOMIC DNA]</scope>
    <source>
        <strain evidence="1 2">NBRC 106136</strain>
    </source>
</reference>
<dbReference type="Proteomes" id="UP000321085">
    <property type="component" value="Unassembled WGS sequence"/>
</dbReference>
<sequence length="63" mass="6581">MSVLRVLAVQASALRQGTWVRQVAGAAEASLRQADRARLVPPVAVGQLAGEESELQAAVLASR</sequence>
<dbReference type="AlphaFoldDB" id="A0A512C2D6"/>
<dbReference type="EMBL" id="BJYU01000185">
    <property type="protein sequence ID" value="GEO18370.1"/>
    <property type="molecule type" value="Genomic_DNA"/>
</dbReference>
<evidence type="ECO:0000313" key="2">
    <source>
        <dbReference type="Proteomes" id="UP000321085"/>
    </source>
</evidence>
<proteinExistence type="predicted"/>
<gene>
    <name evidence="1" type="ORF">MAE02_60660</name>
</gene>
<organism evidence="1 2">
    <name type="scientific">Microvirga aerophila</name>
    <dbReference type="NCBI Taxonomy" id="670291"/>
    <lineage>
        <taxon>Bacteria</taxon>
        <taxon>Pseudomonadati</taxon>
        <taxon>Pseudomonadota</taxon>
        <taxon>Alphaproteobacteria</taxon>
        <taxon>Hyphomicrobiales</taxon>
        <taxon>Methylobacteriaceae</taxon>
        <taxon>Microvirga</taxon>
    </lineage>
</organism>
<evidence type="ECO:0000313" key="1">
    <source>
        <dbReference type="EMBL" id="GEO18370.1"/>
    </source>
</evidence>
<protein>
    <submittedName>
        <fullName evidence="1">Uncharacterized protein</fullName>
    </submittedName>
</protein>
<name>A0A512C2D6_9HYPH</name>
<accession>A0A512C2D6</accession>
<comment type="caution">
    <text evidence="1">The sequence shown here is derived from an EMBL/GenBank/DDBJ whole genome shotgun (WGS) entry which is preliminary data.</text>
</comment>